<dbReference type="PANTHER" id="PTHR41795:SF1">
    <property type="entry name" value="EXOPOLYSACCHARIDE SYNTHESIS PROTEIN"/>
    <property type="match status" value="1"/>
</dbReference>
<evidence type="ECO:0000313" key="3">
    <source>
        <dbReference type="Proteomes" id="UP000588017"/>
    </source>
</evidence>
<keyword evidence="1" id="KW-1133">Transmembrane helix</keyword>
<dbReference type="Pfam" id="PF06055">
    <property type="entry name" value="ExoD"/>
    <property type="match status" value="1"/>
</dbReference>
<reference evidence="2 3" key="1">
    <citation type="submission" date="2020-08" db="EMBL/GenBank/DDBJ databases">
        <title>Genomic Encyclopedia of Type Strains, Phase IV (KMG-IV): sequencing the most valuable type-strain genomes for metagenomic binning, comparative biology and taxonomic classification.</title>
        <authorList>
            <person name="Goeker M."/>
        </authorList>
    </citation>
    <scope>NUCLEOTIDE SEQUENCE [LARGE SCALE GENOMIC DNA]</scope>
    <source>
        <strain evidence="2 3">DSM 101465</strain>
    </source>
</reference>
<sequence length="217" mass="23584">MLHDMKHMPVVFEAVRPRRRFSEVLRELAAFPAERVRVADILDAFGDRAFGALMLVFAVPNVLPMPPGVSAILGAPLLFIAAQLMLGRPALWLPRAIAERSLSRADFAAMTDKVLPYLTRFESLLQPRLTVMFNPMHDRIIGAACLILAIVLFLPIPFGNMLPAFAISAFALGLMERDGIAVTIGWLGKLASIGVLAALSTAIAAAAVGLFTHLWPF</sequence>
<feature type="transmembrane region" description="Helical" evidence="1">
    <location>
        <begin position="194"/>
        <end position="215"/>
    </location>
</feature>
<keyword evidence="3" id="KW-1185">Reference proteome</keyword>
<comment type="caution">
    <text evidence="2">The sequence shown here is derived from an EMBL/GenBank/DDBJ whole genome shotgun (WGS) entry which is preliminary data.</text>
</comment>
<keyword evidence="1" id="KW-0812">Transmembrane</keyword>
<dbReference type="PIRSF" id="PIRSF033239">
    <property type="entry name" value="ExoD"/>
    <property type="match status" value="1"/>
</dbReference>
<dbReference type="Proteomes" id="UP000588017">
    <property type="component" value="Unassembled WGS sequence"/>
</dbReference>
<dbReference type="PANTHER" id="PTHR41795">
    <property type="entry name" value="EXOPOLYSACCHARIDE SYNTHESIS PROTEIN"/>
    <property type="match status" value="1"/>
</dbReference>
<feature type="transmembrane region" description="Helical" evidence="1">
    <location>
        <begin position="69"/>
        <end position="86"/>
    </location>
</feature>
<dbReference type="InterPro" id="IPR010331">
    <property type="entry name" value="ExoD"/>
</dbReference>
<feature type="transmembrane region" description="Helical" evidence="1">
    <location>
        <begin position="140"/>
        <end position="158"/>
    </location>
</feature>
<evidence type="ECO:0000256" key="1">
    <source>
        <dbReference type="SAM" id="Phobius"/>
    </source>
</evidence>
<dbReference type="RefSeq" id="WP_244650048.1">
    <property type="nucleotide sequence ID" value="NZ_BMHX01000004.1"/>
</dbReference>
<proteinExistence type="predicted"/>
<keyword evidence="1" id="KW-0472">Membrane</keyword>
<accession>A0A841K812</accession>
<evidence type="ECO:0008006" key="4">
    <source>
        <dbReference type="Google" id="ProtNLM"/>
    </source>
</evidence>
<name>A0A841K812_9HYPH</name>
<organism evidence="2 3">
    <name type="scientific">Chelatococcus composti</name>
    <dbReference type="NCBI Taxonomy" id="1743235"/>
    <lineage>
        <taxon>Bacteria</taxon>
        <taxon>Pseudomonadati</taxon>
        <taxon>Pseudomonadota</taxon>
        <taxon>Alphaproteobacteria</taxon>
        <taxon>Hyphomicrobiales</taxon>
        <taxon>Chelatococcaceae</taxon>
        <taxon>Chelatococcus</taxon>
    </lineage>
</organism>
<dbReference type="EMBL" id="JACHEH010000004">
    <property type="protein sequence ID" value="MBB6168220.1"/>
    <property type="molecule type" value="Genomic_DNA"/>
</dbReference>
<gene>
    <name evidence="2" type="ORF">HNQ73_001850</name>
</gene>
<dbReference type="AlphaFoldDB" id="A0A841K812"/>
<evidence type="ECO:0000313" key="2">
    <source>
        <dbReference type="EMBL" id="MBB6168220.1"/>
    </source>
</evidence>
<protein>
    <recommendedName>
        <fullName evidence="4">Exopolysaccharide biosynthesis protein</fullName>
    </recommendedName>
</protein>